<dbReference type="SUPFAM" id="SSF53649">
    <property type="entry name" value="Alkaline phosphatase-like"/>
    <property type="match status" value="1"/>
</dbReference>
<dbReference type="GO" id="GO:0009244">
    <property type="term" value="P:lipopolysaccharide core region biosynthetic process"/>
    <property type="evidence" value="ECO:0007669"/>
    <property type="project" value="TreeGrafter"/>
</dbReference>
<feature type="transmembrane region" description="Helical" evidence="8">
    <location>
        <begin position="133"/>
        <end position="152"/>
    </location>
</feature>
<protein>
    <submittedName>
        <fullName evidence="11">Putative PE--lipooligosaccharide phosphorylethanolamine transferase</fullName>
    </submittedName>
</protein>
<accession>A0A2G0Q4E7</accession>
<evidence type="ECO:0000313" key="11">
    <source>
        <dbReference type="EMBL" id="PHM54061.1"/>
    </source>
</evidence>
<dbReference type="InterPro" id="IPR040423">
    <property type="entry name" value="PEA_transferase"/>
</dbReference>
<keyword evidence="4 8" id="KW-0812">Transmembrane</keyword>
<evidence type="ECO:0000256" key="7">
    <source>
        <dbReference type="ARBA" id="ARBA00038481"/>
    </source>
</evidence>
<organism evidence="11 13">
    <name type="scientific">Xenorhabdus hominickii</name>
    <dbReference type="NCBI Taxonomy" id="351679"/>
    <lineage>
        <taxon>Bacteria</taxon>
        <taxon>Pseudomonadati</taxon>
        <taxon>Pseudomonadota</taxon>
        <taxon>Gammaproteobacteria</taxon>
        <taxon>Enterobacterales</taxon>
        <taxon>Morganellaceae</taxon>
        <taxon>Xenorhabdus</taxon>
    </lineage>
</organism>
<dbReference type="EMBL" id="NJAI01000005">
    <property type="protein sequence ID" value="PHM54061.1"/>
    <property type="molecule type" value="Genomic_DNA"/>
</dbReference>
<name>A0A2G0Q4E7_XENHO</name>
<dbReference type="Pfam" id="PF00884">
    <property type="entry name" value="Sulfatase"/>
    <property type="match status" value="1"/>
</dbReference>
<dbReference type="GO" id="GO:0016776">
    <property type="term" value="F:phosphotransferase activity, phosphate group as acceptor"/>
    <property type="evidence" value="ECO:0007669"/>
    <property type="project" value="TreeGrafter"/>
</dbReference>
<dbReference type="InterPro" id="IPR058130">
    <property type="entry name" value="PEA_transf_C"/>
</dbReference>
<evidence type="ECO:0000256" key="6">
    <source>
        <dbReference type="ARBA" id="ARBA00023136"/>
    </source>
</evidence>
<feature type="transmembrane region" description="Helical" evidence="8">
    <location>
        <begin position="98"/>
        <end position="121"/>
    </location>
</feature>
<comment type="subcellular location">
    <subcellularLocation>
        <location evidence="1">Cell membrane</location>
        <topology evidence="1">Multi-pass membrane protein</topology>
    </subcellularLocation>
</comment>
<evidence type="ECO:0000256" key="4">
    <source>
        <dbReference type="ARBA" id="ARBA00022692"/>
    </source>
</evidence>
<feature type="transmembrane region" description="Helical" evidence="8">
    <location>
        <begin position="34"/>
        <end position="50"/>
    </location>
</feature>
<gene>
    <name evidence="10" type="ORF">A9255_19345</name>
    <name evidence="11" type="ORF">Xhom_03131</name>
</gene>
<dbReference type="InterPro" id="IPR017850">
    <property type="entry name" value="Alkaline_phosphatase_core_sf"/>
</dbReference>
<dbReference type="AlphaFoldDB" id="A0A2G0Q4E7"/>
<dbReference type="Gene3D" id="3.40.720.10">
    <property type="entry name" value="Alkaline Phosphatase, subunit A"/>
    <property type="match status" value="1"/>
</dbReference>
<evidence type="ECO:0000313" key="12">
    <source>
        <dbReference type="Proteomes" id="UP000094600"/>
    </source>
</evidence>
<dbReference type="CDD" id="cd16017">
    <property type="entry name" value="LptA"/>
    <property type="match status" value="1"/>
</dbReference>
<feature type="transmembrane region" description="Helical" evidence="8">
    <location>
        <begin position="10"/>
        <end position="28"/>
    </location>
</feature>
<dbReference type="GO" id="GO:0005886">
    <property type="term" value="C:plasma membrane"/>
    <property type="evidence" value="ECO:0007669"/>
    <property type="project" value="UniProtKB-SubCell"/>
</dbReference>
<sequence length="522" mass="60257">MSLSLHKKKFLFNFIILWFLIYLIHTSLGYQLKQIYVFSAFALFLLVAAISKRMYVFLIAFFSLLGMLYTPIGLNYGYPDVNAVGSLIYTNKNETLEYISGLPIVTYIIAIAIFVLMMFSFKLNVTFSNKGKKWLFFLFFISAFWSPVKGYIKSDFEDSSELLNTSLPEVRFFRDAYQNYEKVMSENSRFAKIIDRQDDWKPTVKEGQYDTYIMVIGESVRKDFLNAYGFPDTNTPWLDKVNSTKLTNYISSAPSTQLSLMNSLAIRGSNEIQLNNSVVSLAKKAGFETYWLSNQGMKGGFDSPVALIGQQANYHTFLKEGSSDDRSYMPDENLLSHIRKALTKDKRKKLVVIHLMGSHPQPCVRTNEQYSTYFHSKNISCYAQSIHNTDSLLAEVEKVANQNQLHWTMLYFSDHGLSFVHKNTDDENLTHNDDNKQNYQVPFIITGYDYSAKNTIDAHRSGLHLLSMLAKWMRIEESRLISECDWFSNQECENQHTVISFSGEYEDFNQLKDDAINFGFKK</sequence>
<dbReference type="KEGG" id="xho:A9255_19345"/>
<keyword evidence="2" id="KW-1003">Cell membrane</keyword>
<dbReference type="InterPro" id="IPR000917">
    <property type="entry name" value="Sulfatase_N"/>
</dbReference>
<keyword evidence="5 8" id="KW-1133">Transmembrane helix</keyword>
<keyword evidence="3 11" id="KW-0808">Transferase</keyword>
<evidence type="ECO:0000259" key="9">
    <source>
        <dbReference type="Pfam" id="PF00884"/>
    </source>
</evidence>
<feature type="domain" description="Sulfatase N-terminal" evidence="9">
    <location>
        <begin position="211"/>
        <end position="473"/>
    </location>
</feature>
<evidence type="ECO:0000313" key="13">
    <source>
        <dbReference type="Proteomes" id="UP000225433"/>
    </source>
</evidence>
<feature type="transmembrane region" description="Helical" evidence="8">
    <location>
        <begin position="57"/>
        <end position="78"/>
    </location>
</feature>
<evidence type="ECO:0000256" key="1">
    <source>
        <dbReference type="ARBA" id="ARBA00004651"/>
    </source>
</evidence>
<evidence type="ECO:0000256" key="3">
    <source>
        <dbReference type="ARBA" id="ARBA00022679"/>
    </source>
</evidence>
<comment type="similarity">
    <text evidence="7">Belongs to the phosphoethanolamine transferase family.</text>
</comment>
<dbReference type="EMBL" id="CP016176">
    <property type="protein sequence ID" value="AOM42512.1"/>
    <property type="molecule type" value="Genomic_DNA"/>
</dbReference>
<keyword evidence="12" id="KW-1185">Reference proteome</keyword>
<dbReference type="PANTHER" id="PTHR30443:SF4">
    <property type="entry name" value="PHOSPHOETHANOLAMINE TRANSFERASE OPGE-RELATED"/>
    <property type="match status" value="1"/>
</dbReference>
<keyword evidence="6 8" id="KW-0472">Membrane</keyword>
<dbReference type="Proteomes" id="UP000225433">
    <property type="component" value="Unassembled WGS sequence"/>
</dbReference>
<evidence type="ECO:0000256" key="5">
    <source>
        <dbReference type="ARBA" id="ARBA00022989"/>
    </source>
</evidence>
<dbReference type="RefSeq" id="WP_069318133.1">
    <property type="nucleotide sequence ID" value="NZ_CAWNQJ010000079.1"/>
</dbReference>
<dbReference type="Proteomes" id="UP000094600">
    <property type="component" value="Chromosome"/>
</dbReference>
<reference evidence="11 13" key="2">
    <citation type="journal article" date="2017" name="Nat. Microbiol.">
        <title>Natural product diversity associated with the nematode symbionts Photorhabdus and Xenorhabdus.</title>
        <authorList>
            <person name="Tobias N.J."/>
            <person name="Wolff H."/>
            <person name="Djahanschiri B."/>
            <person name="Grundmann F."/>
            <person name="Kronenwerth M."/>
            <person name="Shi Y.M."/>
            <person name="Simonyi S."/>
            <person name="Grun P."/>
            <person name="Shapiro-Ilan D."/>
            <person name="Pidot S.J."/>
            <person name="Stinear T.P."/>
            <person name="Ebersberger I."/>
            <person name="Bode H.B."/>
        </authorList>
    </citation>
    <scope>NUCLEOTIDE SEQUENCE [LARGE SCALE GENOMIC DNA]</scope>
    <source>
        <strain evidence="11 13">DSM 17903</strain>
    </source>
</reference>
<dbReference type="STRING" id="351679.A9255_19345"/>
<dbReference type="PANTHER" id="PTHR30443">
    <property type="entry name" value="INNER MEMBRANE PROTEIN"/>
    <property type="match status" value="1"/>
</dbReference>
<evidence type="ECO:0000256" key="2">
    <source>
        <dbReference type="ARBA" id="ARBA00022475"/>
    </source>
</evidence>
<evidence type="ECO:0000256" key="8">
    <source>
        <dbReference type="SAM" id="Phobius"/>
    </source>
</evidence>
<proteinExistence type="inferred from homology"/>
<reference evidence="10 12" key="1">
    <citation type="submission" date="2016-06" db="EMBL/GenBank/DDBJ databases">
        <title>Bacterial characters and pathogenicity of Xenorhabdus hominickii from an entomopathogenic nematode, Steinernema monticolum.</title>
        <authorList>
            <person name="Park Y."/>
            <person name="Kim Y."/>
        </authorList>
    </citation>
    <scope>NUCLEOTIDE SEQUENCE [LARGE SCALE GENOMIC DNA]</scope>
    <source>
        <strain evidence="10 12">ANU1</strain>
    </source>
</reference>
<evidence type="ECO:0000313" key="10">
    <source>
        <dbReference type="EMBL" id="AOM42512.1"/>
    </source>
</evidence>